<reference evidence="2 3" key="1">
    <citation type="submission" date="2023-07" db="EMBL/GenBank/DDBJ databases">
        <title>Genomic Encyclopedia of Type Strains, Phase IV (KMG-IV): sequencing the most valuable type-strain genomes for metagenomic binning, comparative biology and taxonomic classification.</title>
        <authorList>
            <person name="Goeker M."/>
        </authorList>
    </citation>
    <scope>NUCLEOTIDE SEQUENCE [LARGE SCALE GENOMIC DNA]</scope>
    <source>
        <strain evidence="2 3">DSM 19013</strain>
    </source>
</reference>
<feature type="coiled-coil region" evidence="1">
    <location>
        <begin position="10"/>
        <end position="66"/>
    </location>
</feature>
<protein>
    <submittedName>
        <fullName evidence="2">Phage gp36 major capsid-like protein</fullName>
    </submittedName>
</protein>
<dbReference type="RefSeq" id="WP_238207008.1">
    <property type="nucleotide sequence ID" value="NZ_BPQE01000031.1"/>
</dbReference>
<keyword evidence="3" id="KW-1185">Reference proteome</keyword>
<gene>
    <name evidence="2" type="ORF">QO012_001775</name>
</gene>
<proteinExistence type="predicted"/>
<comment type="caution">
    <text evidence="2">The sequence shown here is derived from an EMBL/GenBank/DDBJ whole genome shotgun (WGS) entry which is preliminary data.</text>
</comment>
<sequence>MIMMGTEMTRAEMRIRLDEMSEEIRKLVAEHRELLRASEDDTLEEMADLDHELAELEAMRDIIKRVEAGGLGKEERTALYARLLSMTQMDQLRALPTPARMN</sequence>
<dbReference type="Proteomes" id="UP001231124">
    <property type="component" value="Unassembled WGS sequence"/>
</dbReference>
<accession>A0ABU0HY61</accession>
<evidence type="ECO:0000313" key="2">
    <source>
        <dbReference type="EMBL" id="MDQ0447279.1"/>
    </source>
</evidence>
<evidence type="ECO:0000256" key="1">
    <source>
        <dbReference type="SAM" id="Coils"/>
    </source>
</evidence>
<dbReference type="EMBL" id="JAUSVP010000004">
    <property type="protein sequence ID" value="MDQ0447279.1"/>
    <property type="molecule type" value="Genomic_DNA"/>
</dbReference>
<evidence type="ECO:0000313" key="3">
    <source>
        <dbReference type="Proteomes" id="UP001231124"/>
    </source>
</evidence>
<keyword evidence="1" id="KW-0175">Coiled coil</keyword>
<name>A0ABU0HY61_9HYPH</name>
<organism evidence="2 3">
    <name type="scientific">Methylobacterium aerolatum</name>
    <dbReference type="NCBI Taxonomy" id="418708"/>
    <lineage>
        <taxon>Bacteria</taxon>
        <taxon>Pseudomonadati</taxon>
        <taxon>Pseudomonadota</taxon>
        <taxon>Alphaproteobacteria</taxon>
        <taxon>Hyphomicrobiales</taxon>
        <taxon>Methylobacteriaceae</taxon>
        <taxon>Methylobacterium</taxon>
    </lineage>
</organism>